<evidence type="ECO:0000313" key="1">
    <source>
        <dbReference type="EMBL" id="MQA39093.1"/>
    </source>
</evidence>
<accession>A0A6A7N240</accession>
<dbReference type="Proteomes" id="UP000440498">
    <property type="component" value="Unassembled WGS sequence"/>
</dbReference>
<organism evidence="1 2">
    <name type="scientific">Rugamonas aquatica</name>
    <dbReference type="NCBI Taxonomy" id="2743357"/>
    <lineage>
        <taxon>Bacteria</taxon>
        <taxon>Pseudomonadati</taxon>
        <taxon>Pseudomonadota</taxon>
        <taxon>Betaproteobacteria</taxon>
        <taxon>Burkholderiales</taxon>
        <taxon>Oxalobacteraceae</taxon>
        <taxon>Telluria group</taxon>
        <taxon>Rugamonas</taxon>
    </lineage>
</organism>
<gene>
    <name evidence="1" type="ORF">GEV02_13090</name>
</gene>
<dbReference type="RefSeq" id="WP_152838383.1">
    <property type="nucleotide sequence ID" value="NZ_WHUG01000004.1"/>
</dbReference>
<proteinExistence type="predicted"/>
<reference evidence="1 2" key="1">
    <citation type="submission" date="2019-10" db="EMBL/GenBank/DDBJ databases">
        <title>Two novel species isolated from a subtropical stream in China.</title>
        <authorList>
            <person name="Lu H."/>
        </authorList>
    </citation>
    <scope>NUCLEOTIDE SEQUENCE [LARGE SCALE GENOMIC DNA]</scope>
    <source>
        <strain evidence="1 2">FT29W</strain>
    </source>
</reference>
<name>A0A6A7N240_9BURK</name>
<comment type="caution">
    <text evidence="1">The sequence shown here is derived from an EMBL/GenBank/DDBJ whole genome shotgun (WGS) entry which is preliminary data.</text>
</comment>
<dbReference type="EMBL" id="WHUG01000004">
    <property type="protein sequence ID" value="MQA39093.1"/>
    <property type="molecule type" value="Genomic_DNA"/>
</dbReference>
<dbReference type="AlphaFoldDB" id="A0A6A7N240"/>
<sequence length="66" mass="7212">MRHRENTLLSRAIQQAVIIDATMGATLAWAYLSAYNISNATILRVLSGAAQRRASDLQAAPQQLTE</sequence>
<evidence type="ECO:0000313" key="2">
    <source>
        <dbReference type="Proteomes" id="UP000440498"/>
    </source>
</evidence>
<protein>
    <submittedName>
        <fullName evidence="1">Uncharacterized protein</fullName>
    </submittedName>
</protein>
<keyword evidence="2" id="KW-1185">Reference proteome</keyword>